<proteinExistence type="predicted"/>
<keyword evidence="4" id="KW-1185">Reference proteome</keyword>
<evidence type="ECO:0000256" key="1">
    <source>
        <dbReference type="SAM" id="MobiDB-lite"/>
    </source>
</evidence>
<dbReference type="STRING" id="402600.SAMN05216188_1412"/>
<dbReference type="InterPro" id="IPR033248">
    <property type="entry name" value="Transketolase_C"/>
</dbReference>
<dbReference type="EMBL" id="FOFR01000041">
    <property type="protein sequence ID" value="SES36616.1"/>
    <property type="molecule type" value="Genomic_DNA"/>
</dbReference>
<evidence type="ECO:0000313" key="3">
    <source>
        <dbReference type="EMBL" id="SES36616.1"/>
    </source>
</evidence>
<reference evidence="4" key="1">
    <citation type="submission" date="2016-10" db="EMBL/GenBank/DDBJ databases">
        <authorList>
            <person name="Varghese N."/>
            <person name="Submissions S."/>
        </authorList>
    </citation>
    <scope>NUCLEOTIDE SEQUENCE [LARGE SCALE GENOMIC DNA]</scope>
    <source>
        <strain evidence="4">CGMCC 4.3525</strain>
    </source>
</reference>
<dbReference type="SUPFAM" id="SSF52922">
    <property type="entry name" value="TK C-terminal domain-like"/>
    <property type="match status" value="1"/>
</dbReference>
<gene>
    <name evidence="3" type="ORF">SAMN05216188_1412</name>
</gene>
<dbReference type="InterPro" id="IPR009014">
    <property type="entry name" value="Transketo_C/PFOR_II"/>
</dbReference>
<dbReference type="Gene3D" id="3.40.50.920">
    <property type="match status" value="1"/>
</dbReference>
<evidence type="ECO:0000313" key="4">
    <source>
        <dbReference type="Proteomes" id="UP000199352"/>
    </source>
</evidence>
<protein>
    <submittedName>
        <fullName evidence="3">1-deoxy-D-xylulose-5-phosphate synthase</fullName>
    </submittedName>
</protein>
<feature type="region of interest" description="Disordered" evidence="1">
    <location>
        <begin position="74"/>
        <end position="99"/>
    </location>
</feature>
<dbReference type="AlphaFoldDB" id="A0A1H9WRQ0"/>
<feature type="domain" description="Transketolase C-terminal" evidence="2">
    <location>
        <begin position="2"/>
        <end position="66"/>
    </location>
</feature>
<dbReference type="Pfam" id="PF02780">
    <property type="entry name" value="Transketolase_C"/>
    <property type="match status" value="1"/>
</dbReference>
<name>A0A1H9WRQ0_9PSEU</name>
<sequence>MAAAHDLTVIVEDNVTTGGFGACFAHQAVTSLAPSRVCTVSLPHAFLPHGPRNTLLAEAGLDAQSITQTVLAGLRSSSGHPPDTSDKAHGRTRPLRSVR</sequence>
<dbReference type="Proteomes" id="UP000199352">
    <property type="component" value="Unassembled WGS sequence"/>
</dbReference>
<feature type="compositionally biased region" description="Basic residues" evidence="1">
    <location>
        <begin position="90"/>
        <end position="99"/>
    </location>
</feature>
<evidence type="ECO:0000259" key="2">
    <source>
        <dbReference type="Pfam" id="PF02780"/>
    </source>
</evidence>
<organism evidence="3 4">
    <name type="scientific">Lentzea xinjiangensis</name>
    <dbReference type="NCBI Taxonomy" id="402600"/>
    <lineage>
        <taxon>Bacteria</taxon>
        <taxon>Bacillati</taxon>
        <taxon>Actinomycetota</taxon>
        <taxon>Actinomycetes</taxon>
        <taxon>Pseudonocardiales</taxon>
        <taxon>Pseudonocardiaceae</taxon>
        <taxon>Lentzea</taxon>
    </lineage>
</organism>
<accession>A0A1H9WRQ0</accession>